<keyword evidence="1" id="KW-0812">Transmembrane</keyword>
<comment type="caution">
    <text evidence="2">The sequence shown here is derived from an EMBL/GenBank/DDBJ whole genome shotgun (WGS) entry which is preliminary data.</text>
</comment>
<protein>
    <submittedName>
        <fullName evidence="2">COG1361 S-layer family protein</fullName>
    </submittedName>
</protein>
<organism evidence="2 3">
    <name type="scientific">Candidatus Iainarchaeum sp</name>
    <dbReference type="NCBI Taxonomy" id="3101447"/>
    <lineage>
        <taxon>Archaea</taxon>
        <taxon>Candidatus Iainarchaeota</taxon>
        <taxon>Candidatus Iainarchaeia</taxon>
        <taxon>Candidatus Iainarchaeales</taxon>
        <taxon>Candidatus Iainarchaeaceae</taxon>
        <taxon>Candidatus Iainarchaeum</taxon>
    </lineage>
</organism>
<sequence length="410" mass="45144">MKCKIFAIMLLLVFLAVNAAAGDLYINTVSYEPAPVSPGSTISVWAYVYNDSPYEAEDARIKIEMSYPFSLQPGQTAERQIGKIAEYKTVAIEYKVLVDTKVSDGKYNIPFNFGERGFFKSKDLLVQVMSRTPKLEVIETDITEITPGKITPVNMTIKNIGGSIAKNIVVKATEDRTVTSTGIVVEREIISLGGGSKYIEYLEPDEETVVELQLGVNEAAELKNYSVPITMEYYDVNGTARTNTANLGLKVTADPDVDAVVDSVRPFAFPGMEAELTVDLFNIGLADAKYVVVELEGQNVEIREPRQFIGTLEADDFDSFNTDIVVSPTAQPGETPITLRVIYKDGKLEEKVITKQLSINVLNAAELQAVAGGGFGLVIIDLISLVLQLVGLFVVAKFIYRKYKKFKEKK</sequence>
<dbReference type="PANTHER" id="PTHR35902:SF3">
    <property type="entry name" value="NPCBM-ASSOCIATED, NEW3 DOMAIN OF ALPHA-GALACTOSIDASE"/>
    <property type="match status" value="1"/>
</dbReference>
<dbReference type="PANTHER" id="PTHR35902">
    <property type="entry name" value="S-LAYER DOMAIN-LIKE PROTEIN-RELATED"/>
    <property type="match status" value="1"/>
</dbReference>
<accession>A0A939C9D2</accession>
<keyword evidence="1" id="KW-1133">Transmembrane helix</keyword>
<reference evidence="2" key="1">
    <citation type="submission" date="2021-01" db="EMBL/GenBank/DDBJ databases">
        <title>Active Sulfur Cycling in an Early Earth Analoge.</title>
        <authorList>
            <person name="Hahn C.R."/>
            <person name="Youssef N.H."/>
            <person name="Elshahed M."/>
        </authorList>
    </citation>
    <scope>NUCLEOTIDE SEQUENCE</scope>
    <source>
        <strain evidence="2">Zod_Metabat.1151</strain>
    </source>
</reference>
<keyword evidence="1" id="KW-0472">Membrane</keyword>
<dbReference type="EMBL" id="JAFGDB010000102">
    <property type="protein sequence ID" value="MBN2067952.1"/>
    <property type="molecule type" value="Genomic_DNA"/>
</dbReference>
<feature type="transmembrane region" description="Helical" evidence="1">
    <location>
        <begin position="375"/>
        <end position="400"/>
    </location>
</feature>
<proteinExistence type="predicted"/>
<dbReference type="AlphaFoldDB" id="A0A939C9D2"/>
<evidence type="ECO:0000256" key="1">
    <source>
        <dbReference type="SAM" id="Phobius"/>
    </source>
</evidence>
<evidence type="ECO:0000313" key="3">
    <source>
        <dbReference type="Proteomes" id="UP000809243"/>
    </source>
</evidence>
<dbReference type="Proteomes" id="UP000809243">
    <property type="component" value="Unassembled WGS sequence"/>
</dbReference>
<gene>
    <name evidence="2" type="ORF">JW744_05790</name>
</gene>
<name>A0A939C9D2_9ARCH</name>
<evidence type="ECO:0000313" key="2">
    <source>
        <dbReference type="EMBL" id="MBN2067952.1"/>
    </source>
</evidence>